<evidence type="ECO:0000313" key="1">
    <source>
        <dbReference type="EMBL" id="MBN7820403.1"/>
    </source>
</evidence>
<sequence>MRYFQAAQTQLTEYITPPHWVVYVGHYKRTLLLPLQAKALFDFLCQNGPFPLSSDELRTNFVGTDDEFFFLIDKLVTSGLLEQAK</sequence>
<protein>
    <submittedName>
        <fullName evidence="1">Uncharacterized protein</fullName>
    </submittedName>
</protein>
<dbReference type="EMBL" id="JAFKCS010000009">
    <property type="protein sequence ID" value="MBN7820403.1"/>
    <property type="molecule type" value="Genomic_DNA"/>
</dbReference>
<gene>
    <name evidence="1" type="ORF">J0A65_11040</name>
</gene>
<comment type="caution">
    <text evidence="1">The sequence shown here is derived from an EMBL/GenBank/DDBJ whole genome shotgun (WGS) entry which is preliminary data.</text>
</comment>
<organism evidence="1 2">
    <name type="scientific">Bowmanella yangjiangensis</name>
    <dbReference type="NCBI Taxonomy" id="2811230"/>
    <lineage>
        <taxon>Bacteria</taxon>
        <taxon>Pseudomonadati</taxon>
        <taxon>Pseudomonadota</taxon>
        <taxon>Gammaproteobacteria</taxon>
        <taxon>Alteromonadales</taxon>
        <taxon>Alteromonadaceae</taxon>
        <taxon>Bowmanella</taxon>
    </lineage>
</organism>
<name>A0ABS3CTF3_9ALTE</name>
<keyword evidence="2" id="KW-1185">Reference proteome</keyword>
<dbReference type="RefSeq" id="WP_206594239.1">
    <property type="nucleotide sequence ID" value="NZ_JAFKCS010000009.1"/>
</dbReference>
<proteinExistence type="predicted"/>
<reference evidence="1 2" key="1">
    <citation type="submission" date="2021-03" db="EMBL/GenBank/DDBJ databases">
        <title>novel species isolated from a fishpond in China.</title>
        <authorList>
            <person name="Lu H."/>
            <person name="Cai Z."/>
        </authorList>
    </citation>
    <scope>NUCLEOTIDE SEQUENCE [LARGE SCALE GENOMIC DNA]</scope>
    <source>
        <strain evidence="1 2">Y57</strain>
    </source>
</reference>
<accession>A0ABS3CTF3</accession>
<dbReference type="Proteomes" id="UP000663992">
    <property type="component" value="Unassembled WGS sequence"/>
</dbReference>
<evidence type="ECO:0000313" key="2">
    <source>
        <dbReference type="Proteomes" id="UP000663992"/>
    </source>
</evidence>